<dbReference type="Pfam" id="PF02441">
    <property type="entry name" value="Flavoprotein"/>
    <property type="match status" value="1"/>
</dbReference>
<dbReference type="AlphaFoldDB" id="A0A8H4UVR6"/>
<comment type="similarity">
    <text evidence="2">Belongs to the HFCD (homooligomeric flavin containing Cys decarboxylase) superfamily.</text>
</comment>
<dbReference type="PANTHER" id="PTHR14359:SF6">
    <property type="entry name" value="PHOSPHOPANTOTHENOYLCYSTEINE DECARBOXYLASE"/>
    <property type="match status" value="1"/>
</dbReference>
<dbReference type="Gene3D" id="3.40.50.1950">
    <property type="entry name" value="Flavin prenyltransferase-like"/>
    <property type="match status" value="1"/>
</dbReference>
<feature type="domain" description="Flavoprotein" evidence="4">
    <location>
        <begin position="36"/>
        <end position="236"/>
    </location>
</feature>
<feature type="region of interest" description="Disordered" evidence="3">
    <location>
        <begin position="1"/>
        <end position="31"/>
    </location>
</feature>
<keyword evidence="6" id="KW-1185">Reference proteome</keyword>
<keyword evidence="1" id="KW-0173">Coenzyme A biosynthesis</keyword>
<reference evidence="5" key="1">
    <citation type="journal article" date="2020" name="BMC Genomics">
        <title>Correction to: Identification and distribution of gene clusters required for synthesis of sphingolipid metabolism inhibitors in diverse species of the filamentous fungus Fusarium.</title>
        <authorList>
            <person name="Kim H.S."/>
            <person name="Lohmar J.M."/>
            <person name="Busman M."/>
            <person name="Brown D.W."/>
            <person name="Naumann T.A."/>
            <person name="Divon H.H."/>
            <person name="Lysoe E."/>
            <person name="Uhlig S."/>
            <person name="Proctor R.H."/>
        </authorList>
    </citation>
    <scope>NUCLEOTIDE SEQUENCE</scope>
    <source>
        <strain evidence="5">NRRL 22465</strain>
    </source>
</reference>
<dbReference type="GO" id="GO:0004633">
    <property type="term" value="F:phosphopantothenoylcysteine decarboxylase activity"/>
    <property type="evidence" value="ECO:0007669"/>
    <property type="project" value="TreeGrafter"/>
</dbReference>
<organism evidence="5 6">
    <name type="scientific">Fusarium zealandicum</name>
    <dbReference type="NCBI Taxonomy" id="1053134"/>
    <lineage>
        <taxon>Eukaryota</taxon>
        <taxon>Fungi</taxon>
        <taxon>Dikarya</taxon>
        <taxon>Ascomycota</taxon>
        <taxon>Pezizomycotina</taxon>
        <taxon>Sordariomycetes</taxon>
        <taxon>Hypocreomycetidae</taxon>
        <taxon>Hypocreales</taxon>
        <taxon>Nectriaceae</taxon>
        <taxon>Fusarium</taxon>
        <taxon>Fusarium staphyleae species complex</taxon>
    </lineage>
</organism>
<evidence type="ECO:0000259" key="4">
    <source>
        <dbReference type="Pfam" id="PF02441"/>
    </source>
</evidence>
<dbReference type="EMBL" id="JABEYC010000006">
    <property type="protein sequence ID" value="KAF4984714.1"/>
    <property type="molecule type" value="Genomic_DNA"/>
</dbReference>
<sequence>MLHTIQHGHDAHSDHHHHERNSTQALEKARSDGKRHVLLAASGSVATIKLVQIIKGLSSHRSLSIRLIVTQSASHFLGGQSAEQPTMAEIARMPNVDAVYTDASEWAQPWRRNAPILHIELRRWADVLVVSPLSANSMAKIANGLCDNLLTSVVRAWDTNGAVDGVKKKIIVAPAMNTCMWNHPVTATQLRVLEKDWGGENGWFEVLRPISKNLACGDTGSGAMVSWENIVGAIEAKITV</sequence>
<protein>
    <recommendedName>
        <fullName evidence="4">Flavoprotein domain-containing protein</fullName>
    </recommendedName>
</protein>
<dbReference type="InterPro" id="IPR003382">
    <property type="entry name" value="Flavoprotein"/>
</dbReference>
<dbReference type="Proteomes" id="UP000635477">
    <property type="component" value="Unassembled WGS sequence"/>
</dbReference>
<dbReference type="GO" id="GO:0010181">
    <property type="term" value="F:FMN binding"/>
    <property type="evidence" value="ECO:0007669"/>
    <property type="project" value="TreeGrafter"/>
</dbReference>
<evidence type="ECO:0000256" key="3">
    <source>
        <dbReference type="SAM" id="MobiDB-lite"/>
    </source>
</evidence>
<evidence type="ECO:0000313" key="5">
    <source>
        <dbReference type="EMBL" id="KAF4984714.1"/>
    </source>
</evidence>
<evidence type="ECO:0000256" key="2">
    <source>
        <dbReference type="ARBA" id="ARBA00038350"/>
    </source>
</evidence>
<gene>
    <name evidence="5" type="ORF">FZEAL_155</name>
</gene>
<dbReference type="GO" id="GO:0071513">
    <property type="term" value="C:phosphopantothenoylcysteine decarboxylase complex"/>
    <property type="evidence" value="ECO:0007669"/>
    <property type="project" value="TreeGrafter"/>
</dbReference>
<name>A0A8H4UVR6_9HYPO</name>
<dbReference type="GO" id="GO:0015937">
    <property type="term" value="P:coenzyme A biosynthetic process"/>
    <property type="evidence" value="ECO:0007669"/>
    <property type="project" value="UniProtKB-KW"/>
</dbReference>
<dbReference type="InterPro" id="IPR036551">
    <property type="entry name" value="Flavin_trans-like"/>
</dbReference>
<dbReference type="PANTHER" id="PTHR14359">
    <property type="entry name" value="HOMO-OLIGOMERIC FLAVIN CONTAINING CYS DECARBOXYLASE FAMILY"/>
    <property type="match status" value="1"/>
</dbReference>
<proteinExistence type="inferred from homology"/>
<dbReference type="OrthoDB" id="1532798at2759"/>
<evidence type="ECO:0000313" key="6">
    <source>
        <dbReference type="Proteomes" id="UP000635477"/>
    </source>
</evidence>
<evidence type="ECO:0000256" key="1">
    <source>
        <dbReference type="ARBA" id="ARBA00022993"/>
    </source>
</evidence>
<comment type="caution">
    <text evidence="5">The sequence shown here is derived from an EMBL/GenBank/DDBJ whole genome shotgun (WGS) entry which is preliminary data.</text>
</comment>
<dbReference type="SUPFAM" id="SSF52507">
    <property type="entry name" value="Homo-oligomeric flavin-containing Cys decarboxylases, HFCD"/>
    <property type="match status" value="1"/>
</dbReference>
<reference evidence="5" key="2">
    <citation type="submission" date="2020-05" db="EMBL/GenBank/DDBJ databases">
        <authorList>
            <person name="Kim H.-S."/>
            <person name="Proctor R.H."/>
            <person name="Brown D.W."/>
        </authorList>
    </citation>
    <scope>NUCLEOTIDE SEQUENCE</scope>
    <source>
        <strain evidence="5">NRRL 22465</strain>
    </source>
</reference>
<accession>A0A8H4UVR6</accession>